<dbReference type="AlphaFoldDB" id="A0A9J6F904"/>
<name>A0A9J6F904_RHIMP</name>
<accession>A0A9J6F904</accession>
<reference evidence="1" key="2">
    <citation type="submission" date="2021-09" db="EMBL/GenBank/DDBJ databases">
        <authorList>
            <person name="Jia N."/>
            <person name="Wang J."/>
            <person name="Shi W."/>
            <person name="Du L."/>
            <person name="Sun Y."/>
            <person name="Zhan W."/>
            <person name="Jiang J."/>
            <person name="Wang Q."/>
            <person name="Zhang B."/>
            <person name="Ji P."/>
            <person name="Sakyi L.B."/>
            <person name="Cui X."/>
            <person name="Yuan T."/>
            <person name="Jiang B."/>
            <person name="Yang W."/>
            <person name="Lam T.T.-Y."/>
            <person name="Chang Q."/>
            <person name="Ding S."/>
            <person name="Wang X."/>
            <person name="Zhu J."/>
            <person name="Ruan X."/>
            <person name="Zhao L."/>
            <person name="Wei J."/>
            <person name="Que T."/>
            <person name="Du C."/>
            <person name="Cheng J."/>
            <person name="Dai P."/>
            <person name="Han X."/>
            <person name="Huang E."/>
            <person name="Gao Y."/>
            <person name="Liu J."/>
            <person name="Shao H."/>
            <person name="Ye R."/>
            <person name="Li L."/>
            <person name="Wei W."/>
            <person name="Wang X."/>
            <person name="Wang C."/>
            <person name="Huo Q."/>
            <person name="Li W."/>
            <person name="Guo W."/>
            <person name="Chen H."/>
            <person name="Chen S."/>
            <person name="Zhou L."/>
            <person name="Zhou L."/>
            <person name="Ni X."/>
            <person name="Tian J."/>
            <person name="Zhou Y."/>
            <person name="Sheng Y."/>
            <person name="Liu T."/>
            <person name="Pan Y."/>
            <person name="Xia L."/>
            <person name="Li J."/>
            <person name="Zhao F."/>
            <person name="Cao W."/>
        </authorList>
    </citation>
    <scope>NUCLEOTIDE SEQUENCE</scope>
    <source>
        <strain evidence="1">Rmic-2018</strain>
        <tissue evidence="1">Larvae</tissue>
    </source>
</reference>
<comment type="caution">
    <text evidence="1">The sequence shown here is derived from an EMBL/GenBank/DDBJ whole genome shotgun (WGS) entry which is preliminary data.</text>
</comment>
<dbReference type="Gene3D" id="3.40.50.1820">
    <property type="entry name" value="alpha/beta hydrolase"/>
    <property type="match status" value="1"/>
</dbReference>
<protein>
    <submittedName>
        <fullName evidence="1">Uncharacterized protein</fullName>
    </submittedName>
</protein>
<gene>
    <name evidence="1" type="ORF">HPB51_025299</name>
</gene>
<organism evidence="1 2">
    <name type="scientific">Rhipicephalus microplus</name>
    <name type="common">Cattle tick</name>
    <name type="synonym">Boophilus microplus</name>
    <dbReference type="NCBI Taxonomy" id="6941"/>
    <lineage>
        <taxon>Eukaryota</taxon>
        <taxon>Metazoa</taxon>
        <taxon>Ecdysozoa</taxon>
        <taxon>Arthropoda</taxon>
        <taxon>Chelicerata</taxon>
        <taxon>Arachnida</taxon>
        <taxon>Acari</taxon>
        <taxon>Parasitiformes</taxon>
        <taxon>Ixodida</taxon>
        <taxon>Ixodoidea</taxon>
        <taxon>Ixodidae</taxon>
        <taxon>Rhipicephalinae</taxon>
        <taxon>Rhipicephalus</taxon>
        <taxon>Boophilus</taxon>
    </lineage>
</organism>
<evidence type="ECO:0000313" key="1">
    <source>
        <dbReference type="EMBL" id="KAH8042667.1"/>
    </source>
</evidence>
<dbReference type="Proteomes" id="UP000821866">
    <property type="component" value="Chromosome 1"/>
</dbReference>
<sequence>MSEDWMYHWLTSQGVDNVSVFLDNYQRELGTTNLDVARSEAYADVRYRCPMRRFAERMTSSDLSVHWFVFNAKPSFEESYLRSEDAGHYSTVRLLLTDLGNVRPTGEDIVVRDSFVRTLGSFVNTGQVIPLALFTYPYRVLRKLRQGTSNAKE</sequence>
<reference evidence="1" key="1">
    <citation type="journal article" date="2020" name="Cell">
        <title>Large-Scale Comparative Analyses of Tick Genomes Elucidate Their Genetic Diversity and Vector Capacities.</title>
        <authorList>
            <consortium name="Tick Genome and Microbiome Consortium (TIGMIC)"/>
            <person name="Jia N."/>
            <person name="Wang J."/>
            <person name="Shi W."/>
            <person name="Du L."/>
            <person name="Sun Y."/>
            <person name="Zhan W."/>
            <person name="Jiang J.F."/>
            <person name="Wang Q."/>
            <person name="Zhang B."/>
            <person name="Ji P."/>
            <person name="Bell-Sakyi L."/>
            <person name="Cui X.M."/>
            <person name="Yuan T.T."/>
            <person name="Jiang B.G."/>
            <person name="Yang W.F."/>
            <person name="Lam T.T."/>
            <person name="Chang Q.C."/>
            <person name="Ding S.J."/>
            <person name="Wang X.J."/>
            <person name="Zhu J.G."/>
            <person name="Ruan X.D."/>
            <person name="Zhao L."/>
            <person name="Wei J.T."/>
            <person name="Ye R.Z."/>
            <person name="Que T.C."/>
            <person name="Du C.H."/>
            <person name="Zhou Y.H."/>
            <person name="Cheng J.X."/>
            <person name="Dai P.F."/>
            <person name="Guo W.B."/>
            <person name="Han X.H."/>
            <person name="Huang E.J."/>
            <person name="Li L.F."/>
            <person name="Wei W."/>
            <person name="Gao Y.C."/>
            <person name="Liu J.Z."/>
            <person name="Shao H.Z."/>
            <person name="Wang X."/>
            <person name="Wang C.C."/>
            <person name="Yang T.C."/>
            <person name="Huo Q.B."/>
            <person name="Li W."/>
            <person name="Chen H.Y."/>
            <person name="Chen S.E."/>
            <person name="Zhou L.G."/>
            <person name="Ni X.B."/>
            <person name="Tian J.H."/>
            <person name="Sheng Y."/>
            <person name="Liu T."/>
            <person name="Pan Y.S."/>
            <person name="Xia L.Y."/>
            <person name="Li J."/>
            <person name="Zhao F."/>
            <person name="Cao W.C."/>
        </authorList>
    </citation>
    <scope>NUCLEOTIDE SEQUENCE</scope>
    <source>
        <strain evidence="1">Rmic-2018</strain>
    </source>
</reference>
<dbReference type="EMBL" id="JABSTU010000001">
    <property type="protein sequence ID" value="KAH8042667.1"/>
    <property type="molecule type" value="Genomic_DNA"/>
</dbReference>
<keyword evidence="2" id="KW-1185">Reference proteome</keyword>
<evidence type="ECO:0000313" key="2">
    <source>
        <dbReference type="Proteomes" id="UP000821866"/>
    </source>
</evidence>
<dbReference type="InterPro" id="IPR029058">
    <property type="entry name" value="AB_hydrolase_fold"/>
</dbReference>
<proteinExistence type="predicted"/>
<dbReference type="SUPFAM" id="SSF53474">
    <property type="entry name" value="alpha/beta-Hydrolases"/>
    <property type="match status" value="1"/>
</dbReference>